<evidence type="ECO:0000256" key="5">
    <source>
        <dbReference type="ARBA" id="ARBA00022840"/>
    </source>
</evidence>
<proteinExistence type="predicted"/>
<dbReference type="SUPFAM" id="SSF53067">
    <property type="entry name" value="Actin-like ATPase domain"/>
    <property type="match status" value="1"/>
</dbReference>
<dbReference type="EC" id="2.7.1.33" evidence="7"/>
<dbReference type="NCBIfam" id="NF009842">
    <property type="entry name" value="PRK13317.1"/>
    <property type="match status" value="1"/>
</dbReference>
<dbReference type="PIRSF" id="PIRSF036940">
    <property type="entry name" value="PanK_bac_aCoA"/>
    <property type="match status" value="1"/>
</dbReference>
<evidence type="ECO:0000256" key="2">
    <source>
        <dbReference type="ARBA" id="ARBA00022679"/>
    </source>
</evidence>
<reference evidence="7 8" key="1">
    <citation type="submission" date="2019-05" db="EMBL/GenBank/DDBJ databases">
        <authorList>
            <person name="Narsing Rao M.P."/>
            <person name="Li W.J."/>
        </authorList>
    </citation>
    <scope>NUCLEOTIDE SEQUENCE [LARGE SCALE GENOMIC DNA]</scope>
    <source>
        <strain evidence="7 8">SYSU_K30003</strain>
    </source>
</reference>
<dbReference type="InterPro" id="IPR043129">
    <property type="entry name" value="ATPase_NBD"/>
</dbReference>
<accession>A0A5R9G7B6</accession>
<dbReference type="RefSeq" id="WP_138193963.1">
    <property type="nucleotide sequence ID" value="NZ_VCIW01000005.1"/>
</dbReference>
<evidence type="ECO:0000256" key="4">
    <source>
        <dbReference type="ARBA" id="ARBA00022777"/>
    </source>
</evidence>
<keyword evidence="1" id="KW-0963">Cytoplasm</keyword>
<dbReference type="InterPro" id="IPR004567">
    <property type="entry name" value="Type_II_PanK"/>
</dbReference>
<dbReference type="EMBL" id="VCIW01000005">
    <property type="protein sequence ID" value="TLS52307.1"/>
    <property type="molecule type" value="Genomic_DNA"/>
</dbReference>
<dbReference type="PANTHER" id="PTHR12280:SF20">
    <property type="entry name" value="4'-PHOSPHOPANTETHEINE PHOSPHATASE"/>
    <property type="match status" value="1"/>
</dbReference>
<keyword evidence="2 7" id="KW-0808">Transferase</keyword>
<dbReference type="Proteomes" id="UP000309676">
    <property type="component" value="Unassembled WGS sequence"/>
</dbReference>
<protein>
    <submittedName>
        <fullName evidence="7">Type II pantothenate kinase</fullName>
        <ecNumber evidence="7">2.7.1.33</ecNumber>
    </submittedName>
</protein>
<evidence type="ECO:0000313" key="7">
    <source>
        <dbReference type="EMBL" id="TLS52307.1"/>
    </source>
</evidence>
<dbReference type="PANTHER" id="PTHR12280">
    <property type="entry name" value="PANTOTHENATE KINASE"/>
    <property type="match status" value="1"/>
</dbReference>
<evidence type="ECO:0000256" key="1">
    <source>
        <dbReference type="ARBA" id="ARBA00022490"/>
    </source>
</evidence>
<organism evidence="7 8">
    <name type="scientific">Paenibacillus antri</name>
    <dbReference type="NCBI Taxonomy" id="2582848"/>
    <lineage>
        <taxon>Bacteria</taxon>
        <taxon>Bacillati</taxon>
        <taxon>Bacillota</taxon>
        <taxon>Bacilli</taxon>
        <taxon>Bacillales</taxon>
        <taxon>Paenibacillaceae</taxon>
        <taxon>Paenibacillus</taxon>
    </lineage>
</organism>
<dbReference type="GO" id="GO:0005829">
    <property type="term" value="C:cytosol"/>
    <property type="evidence" value="ECO:0007669"/>
    <property type="project" value="TreeGrafter"/>
</dbReference>
<keyword evidence="5" id="KW-0067">ATP-binding</keyword>
<keyword evidence="6" id="KW-0173">Coenzyme A biosynthesis</keyword>
<gene>
    <name evidence="7" type="primary">coaW</name>
    <name evidence="7" type="ORF">FE782_10050</name>
</gene>
<dbReference type="Pfam" id="PF03630">
    <property type="entry name" value="Fumble"/>
    <property type="match status" value="1"/>
</dbReference>
<dbReference type="OrthoDB" id="358216at2"/>
<sequence length="278" mass="29086">MGDMKESIGIDAGGTLIKIAHETPDGAVRFLKFRSDDLEGAAAWLLGRGDGATVALTGGKAKPLQALIGRPASYLVEFEATCSGVRWLMRRDGMEQGSFLLTNVGTGTSIHHVDGERHTRIGGTGVGGGTLVGLSAMTTGVREFDEIVRLASTGKRDEIDLLVRHIYEGSTPPIPGELTASNFGRWLQTGGSDRPEDVLASIVGLVGETVASVSVHAAGQCGASCVLYIGSSFIRNDLLRKVVAGYTELRGSRAVMVPDGEYSGALGALLSLRTEEAG</sequence>
<dbReference type="Gene3D" id="3.30.420.40">
    <property type="match status" value="1"/>
</dbReference>
<keyword evidence="4 7" id="KW-0418">Kinase</keyword>
<keyword evidence="3" id="KW-0547">Nucleotide-binding</keyword>
<dbReference type="InterPro" id="IPR011602">
    <property type="entry name" value="Type_II_PanK_bac"/>
</dbReference>
<dbReference type="AlphaFoldDB" id="A0A5R9G7B6"/>
<keyword evidence="8" id="KW-1185">Reference proteome</keyword>
<dbReference type="GO" id="GO:0004594">
    <property type="term" value="F:pantothenate kinase activity"/>
    <property type="evidence" value="ECO:0007669"/>
    <property type="project" value="UniProtKB-EC"/>
</dbReference>
<dbReference type="CDD" id="cd24085">
    <property type="entry name" value="ASKHA_NBD_PanK-II_bac"/>
    <property type="match status" value="1"/>
</dbReference>
<evidence type="ECO:0000256" key="3">
    <source>
        <dbReference type="ARBA" id="ARBA00022741"/>
    </source>
</evidence>
<dbReference type="GO" id="GO:0015937">
    <property type="term" value="P:coenzyme A biosynthetic process"/>
    <property type="evidence" value="ECO:0007669"/>
    <property type="project" value="UniProtKB-KW"/>
</dbReference>
<dbReference type="GO" id="GO:0005524">
    <property type="term" value="F:ATP binding"/>
    <property type="evidence" value="ECO:0007669"/>
    <property type="project" value="UniProtKB-KW"/>
</dbReference>
<evidence type="ECO:0000313" key="8">
    <source>
        <dbReference type="Proteomes" id="UP000309676"/>
    </source>
</evidence>
<name>A0A5R9G7B6_9BACL</name>
<evidence type="ECO:0000256" key="6">
    <source>
        <dbReference type="ARBA" id="ARBA00022993"/>
    </source>
</evidence>
<comment type="caution">
    <text evidence="7">The sequence shown here is derived from an EMBL/GenBank/DDBJ whole genome shotgun (WGS) entry which is preliminary data.</text>
</comment>